<evidence type="ECO:0000313" key="1">
    <source>
        <dbReference type="EMBL" id="PKY61732.1"/>
    </source>
</evidence>
<reference evidence="1 2" key="1">
    <citation type="submission" date="2015-10" db="EMBL/GenBank/DDBJ databases">
        <title>Genome analyses suggest a sexual origin of heterokaryosis in a supposedly ancient asexual fungus.</title>
        <authorList>
            <person name="Ropars J."/>
            <person name="Sedzielewska K."/>
            <person name="Noel J."/>
            <person name="Charron P."/>
            <person name="Farinelli L."/>
            <person name="Marton T."/>
            <person name="Kruger M."/>
            <person name="Pelin A."/>
            <person name="Brachmann A."/>
            <person name="Corradi N."/>
        </authorList>
    </citation>
    <scope>NUCLEOTIDE SEQUENCE [LARGE SCALE GENOMIC DNA]</scope>
    <source>
        <strain evidence="1 2">A4</strain>
    </source>
</reference>
<proteinExistence type="predicted"/>
<feature type="non-terminal residue" evidence="1">
    <location>
        <position position="1"/>
    </location>
</feature>
<sequence>LVSFDKYDGPTLTNIEGILVVSIVLIQRMWEAKSRICFRLQIPLSLAWTITVHKLQSLTLTNKAVIDLGRKEFAAGLSFVMISHVRSLNDILF</sequence>
<evidence type="ECO:0000313" key="2">
    <source>
        <dbReference type="Proteomes" id="UP000234323"/>
    </source>
</evidence>
<feature type="non-terminal residue" evidence="1">
    <location>
        <position position="93"/>
    </location>
</feature>
<accession>A0A2I1HS93</accession>
<gene>
    <name evidence="1" type="ORF">RhiirA4_284382</name>
</gene>
<dbReference type="VEuPathDB" id="FungiDB:RhiirFUN_022220"/>
<dbReference type="PANTHER" id="PTHR47642">
    <property type="entry name" value="ATP-DEPENDENT DNA HELICASE"/>
    <property type="match status" value="1"/>
</dbReference>
<dbReference type="Proteomes" id="UP000234323">
    <property type="component" value="Unassembled WGS sequence"/>
</dbReference>
<dbReference type="PANTHER" id="PTHR47642:SF5">
    <property type="entry name" value="ATP-DEPENDENT DNA HELICASE"/>
    <property type="match status" value="1"/>
</dbReference>
<dbReference type="AlphaFoldDB" id="A0A2I1HS93"/>
<organism evidence="1 2">
    <name type="scientific">Rhizophagus irregularis</name>
    <dbReference type="NCBI Taxonomy" id="588596"/>
    <lineage>
        <taxon>Eukaryota</taxon>
        <taxon>Fungi</taxon>
        <taxon>Fungi incertae sedis</taxon>
        <taxon>Mucoromycota</taxon>
        <taxon>Glomeromycotina</taxon>
        <taxon>Glomeromycetes</taxon>
        <taxon>Glomerales</taxon>
        <taxon>Glomeraceae</taxon>
        <taxon>Rhizophagus</taxon>
    </lineage>
</organism>
<protein>
    <recommendedName>
        <fullName evidence="3">ATP-dependent DNA helicase</fullName>
    </recommendedName>
</protein>
<keyword evidence="2" id="KW-1185">Reference proteome</keyword>
<evidence type="ECO:0008006" key="3">
    <source>
        <dbReference type="Google" id="ProtNLM"/>
    </source>
</evidence>
<comment type="caution">
    <text evidence="1">The sequence shown here is derived from an EMBL/GenBank/DDBJ whole genome shotgun (WGS) entry which is preliminary data.</text>
</comment>
<name>A0A2I1HS93_9GLOM</name>
<dbReference type="InterPro" id="IPR051055">
    <property type="entry name" value="PIF1_helicase"/>
</dbReference>
<dbReference type="EMBL" id="LLXI01005786">
    <property type="protein sequence ID" value="PKY61732.1"/>
    <property type="molecule type" value="Genomic_DNA"/>
</dbReference>